<dbReference type="CDD" id="cd00590">
    <property type="entry name" value="RRM_SF"/>
    <property type="match status" value="2"/>
</dbReference>
<dbReference type="PROSITE" id="PS50303">
    <property type="entry name" value="PUM_HD"/>
    <property type="match status" value="1"/>
</dbReference>
<dbReference type="InterPro" id="IPR012677">
    <property type="entry name" value="Nucleotide-bd_a/b_plait_sf"/>
</dbReference>
<dbReference type="SMART" id="SM00360">
    <property type="entry name" value="RRM"/>
    <property type="match status" value="2"/>
</dbReference>
<reference evidence="8" key="1">
    <citation type="journal article" date="2017" name="Nucleic Acids Res.">
        <title>Proteogenomics produces comprehensive and highly accurate protein-coding gene annotation in a complete genome assembly of Malassezia sympodialis.</title>
        <authorList>
            <person name="Zhu Y."/>
            <person name="Engstroem P.G."/>
            <person name="Tellgren-Roth C."/>
            <person name="Baudo C.D."/>
            <person name="Kennell J.C."/>
            <person name="Sun S."/>
            <person name="Billmyre R.B."/>
            <person name="Schroeder M.S."/>
            <person name="Andersson A."/>
            <person name="Holm T."/>
            <person name="Sigurgeirsson B."/>
            <person name="Wu G."/>
            <person name="Sankaranarayanan S.R."/>
            <person name="Siddharthan R."/>
            <person name="Sanyal K."/>
            <person name="Lundeberg J."/>
            <person name="Nystedt B."/>
            <person name="Boekhout T."/>
            <person name="Dawson T.L. Jr."/>
            <person name="Heitman J."/>
            <person name="Scheynius A."/>
            <person name="Lehtioe J."/>
        </authorList>
    </citation>
    <scope>NUCLEOTIDE SEQUENCE [LARGE SCALE GENOMIC DNA]</scope>
    <source>
        <strain evidence="8">ATCC 42132</strain>
    </source>
</reference>
<accession>A0A1M8A7Z9</accession>
<dbReference type="Pfam" id="PF00076">
    <property type="entry name" value="RRM_1"/>
    <property type="match status" value="1"/>
</dbReference>
<evidence type="ECO:0000256" key="4">
    <source>
        <dbReference type="SAM" id="MobiDB-lite"/>
    </source>
</evidence>
<proteinExistence type="predicted"/>
<dbReference type="Gene3D" id="3.30.70.330">
    <property type="match status" value="2"/>
</dbReference>
<dbReference type="Gene3D" id="1.25.10.10">
    <property type="entry name" value="Leucine-rich Repeat Variant"/>
    <property type="match status" value="1"/>
</dbReference>
<dbReference type="SMART" id="SM00025">
    <property type="entry name" value="Pumilio"/>
    <property type="match status" value="6"/>
</dbReference>
<feature type="compositionally biased region" description="Polar residues" evidence="4">
    <location>
        <begin position="55"/>
        <end position="77"/>
    </location>
</feature>
<dbReference type="PROSITE" id="PS50102">
    <property type="entry name" value="RRM"/>
    <property type="match status" value="1"/>
</dbReference>
<dbReference type="SUPFAM" id="SSF48371">
    <property type="entry name" value="ARM repeat"/>
    <property type="match status" value="1"/>
</dbReference>
<name>A0A1M8A7Z9_MALS4</name>
<organism evidence="7 8">
    <name type="scientific">Malassezia sympodialis (strain ATCC 42132)</name>
    <name type="common">Atopic eczema-associated yeast</name>
    <dbReference type="NCBI Taxonomy" id="1230383"/>
    <lineage>
        <taxon>Eukaryota</taxon>
        <taxon>Fungi</taxon>
        <taxon>Dikarya</taxon>
        <taxon>Basidiomycota</taxon>
        <taxon>Ustilaginomycotina</taxon>
        <taxon>Malasseziomycetes</taxon>
        <taxon>Malasseziales</taxon>
        <taxon>Malasseziaceae</taxon>
        <taxon>Malassezia</taxon>
    </lineage>
</organism>
<dbReference type="AlphaFoldDB" id="A0A1M8A7Z9"/>
<dbReference type="GO" id="GO:0000288">
    <property type="term" value="P:nuclear-transcribed mRNA catabolic process, deadenylation-dependent decay"/>
    <property type="evidence" value="ECO:0007669"/>
    <property type="project" value="TreeGrafter"/>
</dbReference>
<dbReference type="Pfam" id="PF00806">
    <property type="entry name" value="PUF"/>
    <property type="match status" value="3"/>
</dbReference>
<feature type="repeat" description="Pumilio" evidence="3">
    <location>
        <begin position="611"/>
        <end position="648"/>
    </location>
</feature>
<dbReference type="OrthoDB" id="2017782at2759"/>
<dbReference type="SUPFAM" id="SSF54928">
    <property type="entry name" value="RNA-binding domain, RBD"/>
    <property type="match status" value="2"/>
</dbReference>
<evidence type="ECO:0000313" key="8">
    <source>
        <dbReference type="Proteomes" id="UP000186303"/>
    </source>
</evidence>
<dbReference type="InterPro" id="IPR035979">
    <property type="entry name" value="RBD_domain_sf"/>
</dbReference>
<protein>
    <submittedName>
        <fullName evidence="7">Similar to S.cerevisiae protein JSN1 (Member of the Puf family of RNA-binding proteins)</fullName>
    </submittedName>
</protein>
<gene>
    <name evidence="7" type="ORF">MSYG_2865</name>
</gene>
<keyword evidence="8" id="KW-1185">Reference proteome</keyword>
<evidence type="ECO:0000256" key="2">
    <source>
        <dbReference type="PROSITE-ProRule" id="PRU00176"/>
    </source>
</evidence>
<dbReference type="Proteomes" id="UP000186303">
    <property type="component" value="Chromosome 4"/>
</dbReference>
<dbReference type="PANTHER" id="PTHR47093:SF1">
    <property type="entry name" value="PROTEIN JSN1-RELATED"/>
    <property type="match status" value="1"/>
</dbReference>
<dbReference type="OMA" id="MCTHKLA"/>
<dbReference type="InterPro" id="IPR001313">
    <property type="entry name" value="Pumilio_RNA-bd_rpt"/>
</dbReference>
<dbReference type="InterPro" id="IPR011989">
    <property type="entry name" value="ARM-like"/>
</dbReference>
<evidence type="ECO:0000259" key="6">
    <source>
        <dbReference type="PROSITE" id="PS50303"/>
    </source>
</evidence>
<evidence type="ECO:0000256" key="3">
    <source>
        <dbReference type="PROSITE-ProRule" id="PRU00317"/>
    </source>
</evidence>
<feature type="compositionally biased region" description="Polar residues" evidence="4">
    <location>
        <begin position="33"/>
        <end position="47"/>
    </location>
</feature>
<dbReference type="VEuPathDB" id="FungiDB:MSYG_2865"/>
<evidence type="ECO:0000313" key="7">
    <source>
        <dbReference type="EMBL" id="SHO78518.1"/>
    </source>
</evidence>
<evidence type="ECO:0000259" key="5">
    <source>
        <dbReference type="PROSITE" id="PS50102"/>
    </source>
</evidence>
<feature type="domain" description="RRM" evidence="5">
    <location>
        <begin position="292"/>
        <end position="357"/>
    </location>
</feature>
<sequence>MAQNNASNIPPTSSWIDSDLWSQVPITPAGHSGENSLSNPHFSNNPSVHPAPVSSLMSLNRNRHTPSGSLSMIPSHSSLEDGLPAPRATRGRARADTLPSRFGLPGTPMMGMENRRRRVLSPVHLGTGTNPYDEMFASLPNVRGAFDPLPKMTNQETLRDTDVSSVAKTLDYLGLNDEPRSATQDHLYSDITMLQPAAAAAGFRAAMDDVLQRSPRKNSPAPQPLRAPGTGRIRSGTVAALSGPDGRHRTEMELQRAYGVTPMADMNPATRLRSLSLQAVQEPLSQPRSEDCNVYLNKLSVQVSTRMLLRLFEPYGVIEDIQLFPQNGTAVIQFEDPICAKTAAEAGSAYIGPYLLDFLSDQSCVPQIMWGASSPTFVEPDPPLSRAVHISSLPPGTTQAKLMQWLSNIGKVERALIRGQSAQVIFKHVEDARAALLLDDFVTHKNGVLSHWPICIQTVREEDVWSPPPRTMRIGSSTSIAPCSDKGGIPLPSELVPVVEPEEQRALLNELHFREGVDPTVLQFRSAVQHMYHSGIPNPSESRGSRRIDHGKYREMRKSLEARQLTQEQVDDLALEQLFIIVELARNYIGNTVVQRFFEQCSEGVKTQMLEILAPHLASLGIHKNGTWAAQKIIDCAKTAEQQALIVKHIQPYTPALLLDQFGNYVVQCVLPFGFPLADFIMDAMVDRTWEIAQGRFGARSMRTCLEHPNTPREHIKRVALAIILHCVPLATSSNGSLLLIWLLDASQLDGVPALLAPRFKSHLPQMCTHKLASAIIHRLISQTADTSSARLLLDTLFDIPDAHILEEVLLDPVHGVLFVGRALLSPALEPDVQTQYAETVKHLLVRNDLVQVPAYRRLADQVGLTDGGNGPYSMGLSTVSVPATFSAESSAPSTDGWGHIRFS</sequence>
<dbReference type="InterPro" id="IPR052645">
    <property type="entry name" value="Pumilio_domain_protein"/>
</dbReference>
<dbReference type="InterPro" id="IPR000504">
    <property type="entry name" value="RRM_dom"/>
</dbReference>
<keyword evidence="1" id="KW-0677">Repeat</keyword>
<feature type="domain" description="PUM-HD" evidence="6">
    <location>
        <begin position="516"/>
        <end position="867"/>
    </location>
</feature>
<dbReference type="InterPro" id="IPR016024">
    <property type="entry name" value="ARM-type_fold"/>
</dbReference>
<dbReference type="InterPro" id="IPR033133">
    <property type="entry name" value="PUM-HD"/>
</dbReference>
<dbReference type="PANTHER" id="PTHR47093">
    <property type="entry name" value="PROTEIN JSN1-RELATED"/>
    <property type="match status" value="1"/>
</dbReference>
<dbReference type="PROSITE" id="PS50302">
    <property type="entry name" value="PUM"/>
    <property type="match status" value="1"/>
</dbReference>
<evidence type="ECO:0000256" key="1">
    <source>
        <dbReference type="ARBA" id="ARBA00022737"/>
    </source>
</evidence>
<feature type="region of interest" description="Disordered" evidence="4">
    <location>
        <begin position="26"/>
        <end position="111"/>
    </location>
</feature>
<dbReference type="GO" id="GO:0003723">
    <property type="term" value="F:RNA binding"/>
    <property type="evidence" value="ECO:0007669"/>
    <property type="project" value="UniProtKB-UniRule"/>
</dbReference>
<feature type="region of interest" description="Disordered" evidence="4">
    <location>
        <begin position="213"/>
        <end position="245"/>
    </location>
</feature>
<keyword evidence="2" id="KW-0694">RNA-binding</keyword>
<dbReference type="EMBL" id="LT671824">
    <property type="protein sequence ID" value="SHO78518.1"/>
    <property type="molecule type" value="Genomic_DNA"/>
</dbReference>